<sequence length="484" mass="54056">MDKIPRLPVRINLDNQGIDTGPNSVSGSKTRLSKKNSTTILSTSSLSTLESETLSSGRTIPASDGGSSQGVSFRTILPKPHKSLGAGTQRDFLERSDVIGSQLEVIGEQLASEKLTMARTTRSGGKLRSKTQDESEEAKKSDEKSDEDESSDAEHSDSDDSDFHHDYLEPSISEPGFSTLETPIPLEKKRRADTMFTKTELIALGVAYATEASWPRIAEYFPHRTQRSVYQTFKHTFTHAGNGHKLARDSYPPGADIPELRKKFQALRKLASRTRRVPTEELPNQYDQDIIRGPLSLSRWQKKGSKNGLKPKVKSKKVVKQRPLSTREENMHALAEAWEDEDDDSDFEDVQAASEATVKKERVKKEHIKKEVSDHGGTTIIKMEYDLTDQDQLAGLSEPSTMDLNAPPKVSSSISATSVRELSELRTPSFEPSLEGKKTALIERLSRCDNAEELHRVLMNVIETEELEERGTRESEPPSKRKRL</sequence>
<feature type="compositionally biased region" description="Basic and acidic residues" evidence="1">
    <location>
        <begin position="130"/>
        <end position="143"/>
    </location>
</feature>
<dbReference type="EMBL" id="VICG01000009">
    <property type="protein sequence ID" value="KAA8569005.1"/>
    <property type="molecule type" value="Genomic_DNA"/>
</dbReference>
<dbReference type="AlphaFoldDB" id="A0A5M9JPU7"/>
<reference evidence="2 3" key="1">
    <citation type="submission" date="2019-06" db="EMBL/GenBank/DDBJ databases">
        <title>Genome Sequence of the Brown Rot Fungal Pathogen Monilinia fructicola.</title>
        <authorList>
            <person name="De Miccolis Angelini R.M."/>
            <person name="Landi L."/>
            <person name="Abate D."/>
            <person name="Pollastro S."/>
            <person name="Romanazzi G."/>
            <person name="Faretra F."/>
        </authorList>
    </citation>
    <scope>NUCLEOTIDE SEQUENCE [LARGE SCALE GENOMIC DNA]</scope>
    <source>
        <strain evidence="2 3">Mfrc123</strain>
    </source>
</reference>
<feature type="region of interest" description="Disordered" evidence="1">
    <location>
        <begin position="116"/>
        <end position="185"/>
    </location>
</feature>
<feature type="compositionally biased region" description="Basic and acidic residues" evidence="1">
    <location>
        <begin position="469"/>
        <end position="484"/>
    </location>
</feature>
<feature type="region of interest" description="Disordered" evidence="1">
    <location>
        <begin position="1"/>
        <end position="90"/>
    </location>
</feature>
<organism evidence="2 3">
    <name type="scientific">Monilinia fructicola</name>
    <name type="common">Brown rot fungus</name>
    <name type="synonym">Ciboria fructicola</name>
    <dbReference type="NCBI Taxonomy" id="38448"/>
    <lineage>
        <taxon>Eukaryota</taxon>
        <taxon>Fungi</taxon>
        <taxon>Dikarya</taxon>
        <taxon>Ascomycota</taxon>
        <taxon>Pezizomycotina</taxon>
        <taxon>Leotiomycetes</taxon>
        <taxon>Helotiales</taxon>
        <taxon>Sclerotiniaceae</taxon>
        <taxon>Monilinia</taxon>
    </lineage>
</organism>
<feature type="region of interest" description="Disordered" evidence="1">
    <location>
        <begin position="463"/>
        <end position="484"/>
    </location>
</feature>
<feature type="compositionally biased region" description="Basic residues" evidence="1">
    <location>
        <begin position="301"/>
        <end position="320"/>
    </location>
</feature>
<accession>A0A5M9JPU7</accession>
<feature type="compositionally biased region" description="Basic and acidic residues" evidence="1">
    <location>
        <begin position="152"/>
        <end position="168"/>
    </location>
</feature>
<feature type="compositionally biased region" description="Polar residues" evidence="1">
    <location>
        <begin position="13"/>
        <end position="30"/>
    </location>
</feature>
<keyword evidence="3" id="KW-1185">Reference proteome</keyword>
<evidence type="ECO:0000256" key="1">
    <source>
        <dbReference type="SAM" id="MobiDB-lite"/>
    </source>
</evidence>
<evidence type="ECO:0000313" key="2">
    <source>
        <dbReference type="EMBL" id="KAA8569005.1"/>
    </source>
</evidence>
<feature type="region of interest" description="Disordered" evidence="1">
    <location>
        <begin position="301"/>
        <end position="329"/>
    </location>
</feature>
<proteinExistence type="predicted"/>
<dbReference type="Proteomes" id="UP000322873">
    <property type="component" value="Unassembled WGS sequence"/>
</dbReference>
<gene>
    <name evidence="2" type="ORF">EYC84_007973</name>
</gene>
<protein>
    <submittedName>
        <fullName evidence="2">Uncharacterized protein</fullName>
    </submittedName>
</protein>
<name>A0A5M9JPU7_MONFR</name>
<dbReference type="VEuPathDB" id="FungiDB:MFRU_017g01590"/>
<feature type="compositionally biased region" description="Low complexity" evidence="1">
    <location>
        <begin position="35"/>
        <end position="56"/>
    </location>
</feature>
<dbReference type="OrthoDB" id="3556501at2759"/>
<evidence type="ECO:0000313" key="3">
    <source>
        <dbReference type="Proteomes" id="UP000322873"/>
    </source>
</evidence>
<comment type="caution">
    <text evidence="2">The sequence shown here is derived from an EMBL/GenBank/DDBJ whole genome shotgun (WGS) entry which is preliminary data.</text>
</comment>